<dbReference type="PANTHER" id="PTHR37523:SF1">
    <property type="entry name" value="CALCINEURIN-LIKE PHOSPHOESTERASE DOMAIN-CONTAINING PROTEIN"/>
    <property type="match status" value="1"/>
</dbReference>
<proteinExistence type="predicted"/>
<dbReference type="EMBL" id="FOFU01000003">
    <property type="protein sequence ID" value="SEQ29511.1"/>
    <property type="molecule type" value="Genomic_DNA"/>
</dbReference>
<dbReference type="InterPro" id="IPR029052">
    <property type="entry name" value="Metallo-depent_PP-like"/>
</dbReference>
<dbReference type="PANTHER" id="PTHR37523">
    <property type="entry name" value="METALLOPHOSPHOESTERASE"/>
    <property type="match status" value="1"/>
</dbReference>
<evidence type="ECO:0000259" key="1">
    <source>
        <dbReference type="Pfam" id="PF00149"/>
    </source>
</evidence>
<dbReference type="GO" id="GO:0016787">
    <property type="term" value="F:hydrolase activity"/>
    <property type="evidence" value="ECO:0007669"/>
    <property type="project" value="InterPro"/>
</dbReference>
<dbReference type="AlphaFoldDB" id="A0A1H9EV13"/>
<dbReference type="RefSeq" id="WP_074642557.1">
    <property type="nucleotide sequence ID" value="NZ_AP025286.1"/>
</dbReference>
<feature type="domain" description="Calcineurin-like phosphoesterase" evidence="1">
    <location>
        <begin position="1"/>
        <end position="184"/>
    </location>
</feature>
<name>A0A1H9EV13_9SPIR</name>
<sequence>MKILVISDLHAHNDVLDKMDSLFEQADAVVFGGDFAECFKPKTGKAALEKLCAKHDTIFAVLGNCDNEDFMEELENQDICVEKALVFHEGLGFAGSGGGTIFTGKTEFERTEDEVLSDFDIVLNSVEQSGDESLWQSLILVSHNPPVADKLDSFDGEHHAGSQKFTDFIKEHKPLAVVCGHIHEGAGIEKIGDTVVINPGSLGEKETYAWLEVAKEGDGWKVVSSEMCKL</sequence>
<dbReference type="InterPro" id="IPR004843">
    <property type="entry name" value="Calcineurin-like_PHP"/>
</dbReference>
<dbReference type="OrthoDB" id="332939at2"/>
<gene>
    <name evidence="2" type="ORF">SAMN04487977_103290</name>
</gene>
<dbReference type="SUPFAM" id="SSF56300">
    <property type="entry name" value="Metallo-dependent phosphatases"/>
    <property type="match status" value="1"/>
</dbReference>
<dbReference type="STRING" id="163.SAMN04487775_11257"/>
<dbReference type="Gene3D" id="3.60.21.10">
    <property type="match status" value="1"/>
</dbReference>
<keyword evidence="3" id="KW-1185">Reference proteome</keyword>
<evidence type="ECO:0000313" key="3">
    <source>
        <dbReference type="Proteomes" id="UP000182360"/>
    </source>
</evidence>
<dbReference type="Pfam" id="PF00149">
    <property type="entry name" value="Metallophos"/>
    <property type="match status" value="1"/>
</dbReference>
<dbReference type="Proteomes" id="UP000182360">
    <property type="component" value="Unassembled WGS sequence"/>
</dbReference>
<reference evidence="2 3" key="1">
    <citation type="submission" date="2016-10" db="EMBL/GenBank/DDBJ databases">
        <authorList>
            <person name="de Groot N.N."/>
        </authorList>
    </citation>
    <scope>NUCLEOTIDE SEQUENCE [LARGE SCALE GENOMIC DNA]</scope>
    <source>
        <strain evidence="2 3">B25</strain>
    </source>
</reference>
<accession>A0A1H9EV13</accession>
<protein>
    <recommendedName>
        <fullName evidence="1">Calcineurin-like phosphoesterase domain-containing protein</fullName>
    </recommendedName>
</protein>
<evidence type="ECO:0000313" key="2">
    <source>
        <dbReference type="EMBL" id="SEQ29511.1"/>
    </source>
</evidence>
<organism evidence="2 3">
    <name type="scientific">Treponema bryantii</name>
    <dbReference type="NCBI Taxonomy" id="163"/>
    <lineage>
        <taxon>Bacteria</taxon>
        <taxon>Pseudomonadati</taxon>
        <taxon>Spirochaetota</taxon>
        <taxon>Spirochaetia</taxon>
        <taxon>Spirochaetales</taxon>
        <taxon>Treponemataceae</taxon>
        <taxon>Treponema</taxon>
    </lineage>
</organism>